<evidence type="ECO:0000313" key="3">
    <source>
        <dbReference type="WBParaSite" id="scf7180000424475.g13245"/>
    </source>
</evidence>
<dbReference type="WBParaSite" id="scf7180000424475.g13245">
    <property type="protein sequence ID" value="scf7180000424475.g13245"/>
    <property type="gene ID" value="scf7180000424475.g13245"/>
</dbReference>
<proteinExistence type="predicted"/>
<evidence type="ECO:0000313" key="2">
    <source>
        <dbReference type="Proteomes" id="UP000887560"/>
    </source>
</evidence>
<evidence type="ECO:0000256" key="1">
    <source>
        <dbReference type="SAM" id="SignalP"/>
    </source>
</evidence>
<keyword evidence="2" id="KW-1185">Reference proteome</keyword>
<accession>A0A915PE77</accession>
<sequence>MFLIKFFLLLILIKEIVTFAIIPHNEVTSTGYPEVKSQISIKRLRRLSDNNLIFPDPELPKLPQDLENTNSDCLLWQYIQAKPLTLESFREEIKGFCVVNNSTENNNNNGWCEIELNLIVKQFGHKTLKSFHLENEIIENFDFKFYIQFTKRGLWQVVGIPNCEDGCPKNTFNVGIKCLSTKDCQIKANLNLKVPFSLLKCSKQIGMCCTNENYLKPLKKGKWCLNWGKALGKKCTTNNECKSSKRPQASCVDRECCTRPREIIEEEKEGESDLILKESSEESLLYKKVRRCSPNLTCGNKYIFLCISGHCCLKKEENYEEDLNNGRLPFAPFGFCLLTRKYRRFIGRLCNKISDCPKAFDVNRKRVPIRCLKGACCASMSQNKNVWNKKSKRNKFENVIEEEEDSWILPQKQKNNGFCFDGTPSKTQCISQRDCPNYNRQICENGICCSPNIDQKQLGLSAGAGCKLNFYCVPPGVCCECRFGMPQLGIKGCNDNNQCKSGYKCEKRNGFCCPRCPKGRMPFGSCYKGKCAENYFCSGGNICCEREEN</sequence>
<dbReference type="Proteomes" id="UP000887560">
    <property type="component" value="Unplaced"/>
</dbReference>
<protein>
    <submittedName>
        <fullName evidence="3">Uncharacterized protein</fullName>
    </submittedName>
</protein>
<keyword evidence="1" id="KW-0732">Signal</keyword>
<dbReference type="AlphaFoldDB" id="A0A915PE77"/>
<feature type="chain" id="PRO_5037366563" evidence="1">
    <location>
        <begin position="19"/>
        <end position="549"/>
    </location>
</feature>
<reference evidence="3" key="1">
    <citation type="submission" date="2022-11" db="UniProtKB">
        <authorList>
            <consortium name="WormBaseParasite"/>
        </authorList>
    </citation>
    <scope>IDENTIFICATION</scope>
</reference>
<organism evidence="2 3">
    <name type="scientific">Meloidogyne floridensis</name>
    <dbReference type="NCBI Taxonomy" id="298350"/>
    <lineage>
        <taxon>Eukaryota</taxon>
        <taxon>Metazoa</taxon>
        <taxon>Ecdysozoa</taxon>
        <taxon>Nematoda</taxon>
        <taxon>Chromadorea</taxon>
        <taxon>Rhabditida</taxon>
        <taxon>Tylenchina</taxon>
        <taxon>Tylenchomorpha</taxon>
        <taxon>Tylenchoidea</taxon>
        <taxon>Meloidogynidae</taxon>
        <taxon>Meloidogyninae</taxon>
        <taxon>Meloidogyne</taxon>
    </lineage>
</organism>
<name>A0A915PE77_9BILA</name>
<feature type="signal peptide" evidence="1">
    <location>
        <begin position="1"/>
        <end position="18"/>
    </location>
</feature>